<evidence type="ECO:0000256" key="2">
    <source>
        <dbReference type="SAM" id="MobiDB-lite"/>
    </source>
</evidence>
<dbReference type="AlphaFoldDB" id="A0A1V2UAY6"/>
<reference evidence="5 6" key="1">
    <citation type="submission" date="2016-12" db="EMBL/GenBank/DDBJ databases">
        <authorList>
            <person name="Song W.-J."/>
            <person name="Kurnit D.M."/>
        </authorList>
    </citation>
    <scope>NUCLEOTIDE SEQUENCE [LARGE SCALE GENOMIC DNA]</scope>
    <source>
        <strain evidence="5 6">CGB1038-1_S1</strain>
    </source>
</reference>
<keyword evidence="1" id="KW-0677">Repeat</keyword>
<proteinExistence type="predicted"/>
<evidence type="ECO:0000256" key="1">
    <source>
        <dbReference type="ARBA" id="ARBA00022737"/>
    </source>
</evidence>
<evidence type="ECO:0008006" key="7">
    <source>
        <dbReference type="Google" id="ProtNLM"/>
    </source>
</evidence>
<dbReference type="OrthoDB" id="2172320at2"/>
<dbReference type="Pfam" id="PF13731">
    <property type="entry name" value="WxL"/>
    <property type="match status" value="1"/>
</dbReference>
<dbReference type="Gene3D" id="3.10.20.320">
    <property type="entry name" value="Putative peptidoglycan bound protein (lpxtg motif)"/>
    <property type="match status" value="1"/>
</dbReference>
<dbReference type="Pfam" id="PF06458">
    <property type="entry name" value="MucBP"/>
    <property type="match status" value="1"/>
</dbReference>
<protein>
    <recommendedName>
        <fullName evidence="7">WxL domain-containing protein</fullName>
    </recommendedName>
</protein>
<feature type="compositionally biased region" description="Polar residues" evidence="2">
    <location>
        <begin position="190"/>
        <end position="202"/>
    </location>
</feature>
<dbReference type="Proteomes" id="UP000189299">
    <property type="component" value="Unassembled WGS sequence"/>
</dbReference>
<evidence type="ECO:0000313" key="5">
    <source>
        <dbReference type="EMBL" id="ONN40435.1"/>
    </source>
</evidence>
<feature type="domain" description="WxL" evidence="4">
    <location>
        <begin position="868"/>
        <end position="1067"/>
    </location>
</feature>
<gene>
    <name evidence="5" type="ORF">BTN92_15010</name>
</gene>
<comment type="caution">
    <text evidence="5">The sequence shown here is derived from an EMBL/GenBank/DDBJ whole genome shotgun (WGS) entry which is preliminary data.</text>
</comment>
<evidence type="ECO:0000259" key="4">
    <source>
        <dbReference type="Pfam" id="PF13731"/>
    </source>
</evidence>
<feature type="compositionally biased region" description="Basic and acidic residues" evidence="2">
    <location>
        <begin position="216"/>
        <end position="228"/>
    </location>
</feature>
<sequence length="1069" mass="117078">MKKKKLMALISTSFLCIQSLIFPISVGVTSSVYAIEQTEEVMSSELPTSHSYLDGIEAVDPTFTFQDRRTTNNVGEPFSLFVHVDQEIKKFVLTLPKEAILVKEELTPGVTIEETEENQWEVESETPQQRFSIPLSFEEEGTYEASVGEATITLEIKGEEELKPDEEVTIGSSQEEPMNTEETKDEAQGAASSEKTTENSTDGLDENLENPQKSEPMNRDFSSSERASESNAINVVEVGTWDELNRAVLNTFTGAETYKNNSDYIKITNNIENPSNLGNDTRRNAPANRVDFVIDGQGHTVDFNSVRYTWAANVNIERNIYIKNINMYGQSAYGPFAIGDTARLGSTLTYENVYYRGSQLTASWQANMVFKGNNEFYSVNSYVSPISGVTKNTWANQSGLEAFRATFEEDSTTIMEVENGNGLILASFLGNTGQTLRQDAYARLAKNAKVEIKTLGNSGEIVGTGLNIIGLAKGNLILEESSSLDISTLENSTRGGINLTANTAVEIANHAKLNININGEMRTSAITLGTSANVKVSDYGALNINLKNQGSSTRDVVSVGANSEFDIGKEGDFAIKVEDGNGIRNLMNVGANGIFQFDDSNKVDLDSRNNQNAHLVNMTNPGTFKSAYQNVTAWRKGTNTSDTPDFNWEGLALSLITYNNREITNISALFSDSQVRTDFQTNYRTTASGNPHNGFSRVFFDRVPDIDLTINSLSENKNNENSHVITGKATPGSIIQFSGDPAIPTADLIEGHTKADENGEYLYKLPEGRYFTGRNTVTANSTLGIRRATASTVVKSNVIGTVTVKHQSVDGQQLADPKTIEGIVGDSYATNSEEFDGWKLVGIPENASGEFSADPISVTYIYEEVLEKGPVSPLDPLEPEVEVDPENKPDLPEDQGLLSIDFVSSFNFGSQSISVHDQTYYAQPQRLLNEDGTVNEKEERPNYVQISDRRPETERNGWELAVTQKEQFKGKENQVLNGASISLSNQQVVTAQGGTVPGLQSVSCEIIPGNRRILLKAQGNEGIGTWIYRFGDADTAKESVALNVPRGANPEATSYSTNLIWELSAVPDN</sequence>
<dbReference type="EMBL" id="MSTR01000021">
    <property type="protein sequence ID" value="ONN40435.1"/>
    <property type="molecule type" value="Genomic_DNA"/>
</dbReference>
<feature type="domain" description="MucBP" evidence="3">
    <location>
        <begin position="801"/>
        <end position="863"/>
    </location>
</feature>
<organism evidence="5 6">
    <name type="scientific">Enterococcus mundtii</name>
    <dbReference type="NCBI Taxonomy" id="53346"/>
    <lineage>
        <taxon>Bacteria</taxon>
        <taxon>Bacillati</taxon>
        <taxon>Bacillota</taxon>
        <taxon>Bacilli</taxon>
        <taxon>Lactobacillales</taxon>
        <taxon>Enterococcaceae</taxon>
        <taxon>Enterococcus</taxon>
    </lineage>
</organism>
<dbReference type="InterPro" id="IPR027994">
    <property type="entry name" value="WxL_dom"/>
</dbReference>
<accession>A0A1V2UAY6</accession>
<feature type="region of interest" description="Disordered" evidence="2">
    <location>
        <begin position="143"/>
        <end position="230"/>
    </location>
</feature>
<dbReference type="InterPro" id="IPR009459">
    <property type="entry name" value="MucBP_dom"/>
</dbReference>
<name>A0A1V2UAY6_ENTMU</name>
<evidence type="ECO:0000313" key="6">
    <source>
        <dbReference type="Proteomes" id="UP000189299"/>
    </source>
</evidence>
<evidence type="ECO:0000259" key="3">
    <source>
        <dbReference type="Pfam" id="PF06458"/>
    </source>
</evidence>
<dbReference type="RefSeq" id="WP_077152082.1">
    <property type="nucleotide sequence ID" value="NZ_CABMMO010000021.1"/>
</dbReference>